<dbReference type="EMBL" id="JAKRKC020000001">
    <property type="protein sequence ID" value="MCK2217257.1"/>
    <property type="molecule type" value="Genomic_DNA"/>
</dbReference>
<proteinExistence type="predicted"/>
<feature type="region of interest" description="Disordered" evidence="1">
    <location>
        <begin position="69"/>
        <end position="95"/>
    </location>
</feature>
<name>A0ABT0FY23_9ACTN</name>
<evidence type="ECO:0000256" key="1">
    <source>
        <dbReference type="SAM" id="MobiDB-lite"/>
    </source>
</evidence>
<organism evidence="2 3">
    <name type="scientific">Actinomadura luzonensis</name>
    <dbReference type="NCBI Taxonomy" id="2805427"/>
    <lineage>
        <taxon>Bacteria</taxon>
        <taxon>Bacillati</taxon>
        <taxon>Actinomycetota</taxon>
        <taxon>Actinomycetes</taxon>
        <taxon>Streptosporangiales</taxon>
        <taxon>Thermomonosporaceae</taxon>
        <taxon>Actinomadura</taxon>
    </lineage>
</organism>
<evidence type="ECO:0000313" key="3">
    <source>
        <dbReference type="Proteomes" id="UP001317259"/>
    </source>
</evidence>
<feature type="compositionally biased region" description="Polar residues" evidence="1">
    <location>
        <begin position="78"/>
        <end position="95"/>
    </location>
</feature>
<sequence>MSVGTLCGAPVSTSGAACSGVNACEVAEISDESTTRATPKSAIAGSPYREMRMFCGLMSPCSTPASWTAARAPASLTPARSTSGTGSGPSFLTLSRSEPFSKKSIAMYGLPERVTPVSKTVTTLGWPVSRPVSWSSRWKRRMVRWSTRSTDSTLSATTRSRRSW</sequence>
<reference evidence="2 3" key="1">
    <citation type="submission" date="2022-04" db="EMBL/GenBank/DDBJ databases">
        <title>Genome draft of Actinomadura sp. ATCC 31491.</title>
        <authorList>
            <person name="Shi X."/>
            <person name="Du Y."/>
        </authorList>
    </citation>
    <scope>NUCLEOTIDE SEQUENCE [LARGE SCALE GENOMIC DNA]</scope>
    <source>
        <strain evidence="2 3">ATCC 31491</strain>
    </source>
</reference>
<accession>A0ABT0FY23</accession>
<comment type="caution">
    <text evidence="2">The sequence shown here is derived from an EMBL/GenBank/DDBJ whole genome shotgun (WGS) entry which is preliminary data.</text>
</comment>
<gene>
    <name evidence="2" type="ORF">MF672_026220</name>
</gene>
<protein>
    <recommendedName>
        <fullName evidence="4">Secreted protein</fullName>
    </recommendedName>
</protein>
<evidence type="ECO:0000313" key="2">
    <source>
        <dbReference type="EMBL" id="MCK2217257.1"/>
    </source>
</evidence>
<dbReference type="Proteomes" id="UP001317259">
    <property type="component" value="Unassembled WGS sequence"/>
</dbReference>
<evidence type="ECO:0008006" key="4">
    <source>
        <dbReference type="Google" id="ProtNLM"/>
    </source>
</evidence>
<keyword evidence="3" id="KW-1185">Reference proteome</keyword>